<keyword evidence="5" id="KW-0479">Metal-binding</keyword>
<evidence type="ECO:0000256" key="4">
    <source>
        <dbReference type="ARBA" id="ARBA00022695"/>
    </source>
</evidence>
<evidence type="ECO:0000259" key="10">
    <source>
        <dbReference type="Pfam" id="PF01909"/>
    </source>
</evidence>
<evidence type="ECO:0000256" key="2">
    <source>
        <dbReference type="ARBA" id="ARBA00022649"/>
    </source>
</evidence>
<dbReference type="RefSeq" id="WP_390228624.1">
    <property type="nucleotide sequence ID" value="NZ_JBHSCN010000005.1"/>
</dbReference>
<dbReference type="Gene3D" id="3.30.460.10">
    <property type="entry name" value="Beta Polymerase, domain 2"/>
    <property type="match status" value="1"/>
</dbReference>
<dbReference type="PANTHER" id="PTHR33571">
    <property type="entry name" value="SSL8005 PROTEIN"/>
    <property type="match status" value="1"/>
</dbReference>
<evidence type="ECO:0000256" key="3">
    <source>
        <dbReference type="ARBA" id="ARBA00022679"/>
    </source>
</evidence>
<keyword evidence="6" id="KW-0547">Nucleotide-binding</keyword>
<keyword evidence="3" id="KW-0808">Transferase</keyword>
<organism evidence="11 12">
    <name type="scientific">Gryllotalpicola reticulitermitis</name>
    <dbReference type="NCBI Taxonomy" id="1184153"/>
    <lineage>
        <taxon>Bacteria</taxon>
        <taxon>Bacillati</taxon>
        <taxon>Actinomycetota</taxon>
        <taxon>Actinomycetes</taxon>
        <taxon>Micrococcales</taxon>
        <taxon>Microbacteriaceae</taxon>
        <taxon>Gryllotalpicola</taxon>
    </lineage>
</organism>
<keyword evidence="12" id="KW-1185">Reference proteome</keyword>
<evidence type="ECO:0000256" key="8">
    <source>
        <dbReference type="ARBA" id="ARBA00022842"/>
    </source>
</evidence>
<evidence type="ECO:0000256" key="1">
    <source>
        <dbReference type="ARBA" id="ARBA00001946"/>
    </source>
</evidence>
<comment type="similarity">
    <text evidence="9">Belongs to the MntA antitoxin family.</text>
</comment>
<dbReference type="SUPFAM" id="SSF81301">
    <property type="entry name" value="Nucleotidyltransferase"/>
    <property type="match status" value="1"/>
</dbReference>
<evidence type="ECO:0000256" key="6">
    <source>
        <dbReference type="ARBA" id="ARBA00022741"/>
    </source>
</evidence>
<dbReference type="PANTHER" id="PTHR33571:SF12">
    <property type="entry name" value="BSL3053 PROTEIN"/>
    <property type="match status" value="1"/>
</dbReference>
<evidence type="ECO:0000256" key="9">
    <source>
        <dbReference type="ARBA" id="ARBA00038276"/>
    </source>
</evidence>
<gene>
    <name evidence="11" type="ORF">ACFOYW_09190</name>
</gene>
<comment type="cofactor">
    <cofactor evidence="1">
        <name>Mg(2+)</name>
        <dbReference type="ChEBI" id="CHEBI:18420"/>
    </cofactor>
</comment>
<reference evidence="12" key="1">
    <citation type="journal article" date="2019" name="Int. J. Syst. Evol. Microbiol.">
        <title>The Global Catalogue of Microorganisms (GCM) 10K type strain sequencing project: providing services to taxonomists for standard genome sequencing and annotation.</title>
        <authorList>
            <consortium name="The Broad Institute Genomics Platform"/>
            <consortium name="The Broad Institute Genome Sequencing Center for Infectious Disease"/>
            <person name="Wu L."/>
            <person name="Ma J."/>
        </authorList>
    </citation>
    <scope>NUCLEOTIDE SEQUENCE [LARGE SCALE GENOMIC DNA]</scope>
    <source>
        <strain evidence="12">CGMCC 1.10363</strain>
    </source>
</reference>
<dbReference type="InterPro" id="IPR043519">
    <property type="entry name" value="NT_sf"/>
</dbReference>
<proteinExistence type="inferred from homology"/>
<dbReference type="Pfam" id="PF01909">
    <property type="entry name" value="NTP_transf_2"/>
    <property type="match status" value="1"/>
</dbReference>
<dbReference type="InterPro" id="IPR002934">
    <property type="entry name" value="Polymerase_NTP_transf_dom"/>
</dbReference>
<dbReference type="Proteomes" id="UP001595900">
    <property type="component" value="Unassembled WGS sequence"/>
</dbReference>
<keyword evidence="7" id="KW-0067">ATP-binding</keyword>
<dbReference type="EMBL" id="JBHSCN010000005">
    <property type="protein sequence ID" value="MFC4243548.1"/>
    <property type="molecule type" value="Genomic_DNA"/>
</dbReference>
<keyword evidence="4" id="KW-0548">Nucleotidyltransferase</keyword>
<dbReference type="InterPro" id="IPR052038">
    <property type="entry name" value="Type-VII_TA_antitoxin"/>
</dbReference>
<accession>A0ABV8Q878</accession>
<dbReference type="CDD" id="cd05403">
    <property type="entry name" value="NT_KNTase_like"/>
    <property type="match status" value="1"/>
</dbReference>
<name>A0ABV8Q878_9MICO</name>
<comment type="caution">
    <text evidence="11">The sequence shown here is derived from an EMBL/GenBank/DDBJ whole genome shotgun (WGS) entry which is preliminary data.</text>
</comment>
<protein>
    <submittedName>
        <fullName evidence="11">Nucleotidyltransferase family protein</fullName>
    </submittedName>
</protein>
<keyword evidence="8" id="KW-0460">Magnesium</keyword>
<feature type="domain" description="Polymerase nucleotidyl transferase" evidence="10">
    <location>
        <begin position="37"/>
        <end position="95"/>
    </location>
</feature>
<evidence type="ECO:0000256" key="5">
    <source>
        <dbReference type="ARBA" id="ARBA00022723"/>
    </source>
</evidence>
<evidence type="ECO:0000256" key="7">
    <source>
        <dbReference type="ARBA" id="ARBA00022840"/>
    </source>
</evidence>
<evidence type="ECO:0000313" key="11">
    <source>
        <dbReference type="EMBL" id="MFC4243548.1"/>
    </source>
</evidence>
<evidence type="ECO:0000313" key="12">
    <source>
        <dbReference type="Proteomes" id="UP001595900"/>
    </source>
</evidence>
<keyword evidence="2" id="KW-1277">Toxin-antitoxin system</keyword>
<sequence>MTATDATPESLDLRELLRANRDQLQLVLDEYRAVNPRIFGSVARGEAGPDSDIDLLVDLLPDARHSDLIRVGGLRAGLRRVLDQDVDVLAPQLLRARVSATALKDAVPL</sequence>